<feature type="domain" description="Heterokaryon incompatibility" evidence="1">
    <location>
        <begin position="59"/>
        <end position="154"/>
    </location>
</feature>
<dbReference type="InterPro" id="IPR010730">
    <property type="entry name" value="HET"/>
</dbReference>
<feature type="non-terminal residue" evidence="2">
    <location>
        <position position="156"/>
    </location>
</feature>
<dbReference type="Pfam" id="PF06985">
    <property type="entry name" value="HET"/>
    <property type="match status" value="1"/>
</dbReference>
<keyword evidence="3" id="KW-1185">Reference proteome</keyword>
<evidence type="ECO:0000313" key="2">
    <source>
        <dbReference type="EMBL" id="OCL11137.1"/>
    </source>
</evidence>
<evidence type="ECO:0000259" key="1">
    <source>
        <dbReference type="Pfam" id="PF06985"/>
    </source>
</evidence>
<accession>A0A8E2F5V6</accession>
<dbReference type="PANTHER" id="PTHR33112:SF9">
    <property type="entry name" value="HETEROKARYON INCOMPATIBILITY DOMAIN-CONTAINING PROTEIN"/>
    <property type="match status" value="1"/>
</dbReference>
<dbReference type="AlphaFoldDB" id="A0A8E2F5V6"/>
<sequence>MCPSAISQVQSWLDRCNAEHSECKVEKSLLPTRVLDLGNPLEPEAKIRLVEPIGQIDHYVALSHVWGKSNTFLTTQDTFVAKKTGFDLDEAPPTFRDAILVTRALGVRYLWIDSLCIIQGDQLDWQTESSKMVDVYTKSYFTIAAGNSNSDTEGFL</sequence>
<proteinExistence type="predicted"/>
<dbReference type="PANTHER" id="PTHR33112">
    <property type="entry name" value="DOMAIN PROTEIN, PUTATIVE-RELATED"/>
    <property type="match status" value="1"/>
</dbReference>
<name>A0A8E2F5V6_9PEZI</name>
<organism evidence="2 3">
    <name type="scientific">Glonium stellatum</name>
    <dbReference type="NCBI Taxonomy" id="574774"/>
    <lineage>
        <taxon>Eukaryota</taxon>
        <taxon>Fungi</taxon>
        <taxon>Dikarya</taxon>
        <taxon>Ascomycota</taxon>
        <taxon>Pezizomycotina</taxon>
        <taxon>Dothideomycetes</taxon>
        <taxon>Pleosporomycetidae</taxon>
        <taxon>Gloniales</taxon>
        <taxon>Gloniaceae</taxon>
        <taxon>Glonium</taxon>
    </lineage>
</organism>
<evidence type="ECO:0000313" key="3">
    <source>
        <dbReference type="Proteomes" id="UP000250140"/>
    </source>
</evidence>
<reference evidence="2 3" key="1">
    <citation type="journal article" date="2016" name="Nat. Commun.">
        <title>Ectomycorrhizal ecology is imprinted in the genome of the dominant symbiotic fungus Cenococcum geophilum.</title>
        <authorList>
            <consortium name="DOE Joint Genome Institute"/>
            <person name="Peter M."/>
            <person name="Kohler A."/>
            <person name="Ohm R.A."/>
            <person name="Kuo A."/>
            <person name="Krutzmann J."/>
            <person name="Morin E."/>
            <person name="Arend M."/>
            <person name="Barry K.W."/>
            <person name="Binder M."/>
            <person name="Choi C."/>
            <person name="Clum A."/>
            <person name="Copeland A."/>
            <person name="Grisel N."/>
            <person name="Haridas S."/>
            <person name="Kipfer T."/>
            <person name="LaButti K."/>
            <person name="Lindquist E."/>
            <person name="Lipzen A."/>
            <person name="Maire R."/>
            <person name="Meier B."/>
            <person name="Mihaltcheva S."/>
            <person name="Molinier V."/>
            <person name="Murat C."/>
            <person name="Poggeler S."/>
            <person name="Quandt C.A."/>
            <person name="Sperisen C."/>
            <person name="Tritt A."/>
            <person name="Tisserant E."/>
            <person name="Crous P.W."/>
            <person name="Henrissat B."/>
            <person name="Nehls U."/>
            <person name="Egli S."/>
            <person name="Spatafora J.W."/>
            <person name="Grigoriev I.V."/>
            <person name="Martin F.M."/>
        </authorList>
    </citation>
    <scope>NUCLEOTIDE SEQUENCE [LARGE SCALE GENOMIC DNA]</scope>
    <source>
        <strain evidence="2 3">CBS 207.34</strain>
    </source>
</reference>
<dbReference type="OrthoDB" id="2958217at2759"/>
<gene>
    <name evidence="2" type="ORF">AOQ84DRAFT_287841</name>
</gene>
<protein>
    <recommendedName>
        <fullName evidence="1">Heterokaryon incompatibility domain-containing protein</fullName>
    </recommendedName>
</protein>
<dbReference type="EMBL" id="KV749111">
    <property type="protein sequence ID" value="OCL11137.1"/>
    <property type="molecule type" value="Genomic_DNA"/>
</dbReference>
<dbReference type="Proteomes" id="UP000250140">
    <property type="component" value="Unassembled WGS sequence"/>
</dbReference>